<dbReference type="KEGG" id="ffu:CLAFUR5_07189"/>
<reference evidence="2" key="1">
    <citation type="submission" date="2021-12" db="EMBL/GenBank/DDBJ databases">
        <authorList>
            <person name="Zaccaron A."/>
            <person name="Stergiopoulos I."/>
        </authorList>
    </citation>
    <scope>NUCLEOTIDE SEQUENCE</scope>
    <source>
        <strain evidence="2">Race5_Kim</strain>
    </source>
</reference>
<proteinExistence type="predicted"/>
<evidence type="ECO:0000313" key="3">
    <source>
        <dbReference type="Proteomes" id="UP000756132"/>
    </source>
</evidence>
<dbReference type="AlphaFoldDB" id="A0A9Q8LJC1"/>
<name>A0A9Q8LJC1_PASFU</name>
<accession>A0A9Q8LJC1</accession>
<keyword evidence="3" id="KW-1185">Reference proteome</keyword>
<dbReference type="OMA" id="PTINDCG"/>
<evidence type="ECO:0000313" key="2">
    <source>
        <dbReference type="EMBL" id="UJO18445.1"/>
    </source>
</evidence>
<feature type="signal peptide" evidence="1">
    <location>
        <begin position="1"/>
        <end position="17"/>
    </location>
</feature>
<sequence>MQKTGFVLSMLYSICQAQSNLNLSSLPEPDITNTLMNITFSDPTINDCGRWPAAAANSSATVVIRSVPSYQFVCVDLDYIFTHPNETFVPGQSSTNASDERDGVRYSLSSPDGNTNVGWSPGRFNYSQVFYTQQHLYDDEAQDDSLVGRLMLRAYDEPGCAGNSAANNLMNDNWYSWDCTGEAGVCSNLSFSVRSILLTGPEIGKTAGESGCMNAAKLSAASGGTKTSRLVPVLVVCVVLGLPY</sequence>
<dbReference type="RefSeq" id="XP_047762811.1">
    <property type="nucleotide sequence ID" value="XM_047906337.1"/>
</dbReference>
<gene>
    <name evidence="2" type="ORF">CLAFUR5_07189</name>
</gene>
<dbReference type="GeneID" id="71987067"/>
<keyword evidence="1" id="KW-0732">Signal</keyword>
<evidence type="ECO:0000256" key="1">
    <source>
        <dbReference type="SAM" id="SignalP"/>
    </source>
</evidence>
<dbReference type="Proteomes" id="UP000756132">
    <property type="component" value="Chromosome 6"/>
</dbReference>
<feature type="chain" id="PRO_5040452367" evidence="1">
    <location>
        <begin position="18"/>
        <end position="244"/>
    </location>
</feature>
<dbReference type="OrthoDB" id="3644286at2759"/>
<reference evidence="2" key="2">
    <citation type="journal article" date="2022" name="Microb. Genom.">
        <title>A chromosome-scale genome assembly of the tomato pathogen Cladosporium fulvum reveals a compartmentalized genome architecture and the presence of a dispensable chromosome.</title>
        <authorList>
            <person name="Zaccaron A.Z."/>
            <person name="Chen L.H."/>
            <person name="Samaras A."/>
            <person name="Stergiopoulos I."/>
        </authorList>
    </citation>
    <scope>NUCLEOTIDE SEQUENCE</scope>
    <source>
        <strain evidence="2">Race5_Kim</strain>
    </source>
</reference>
<protein>
    <submittedName>
        <fullName evidence="2">Uncharacterized protein</fullName>
    </submittedName>
</protein>
<organism evidence="2 3">
    <name type="scientific">Passalora fulva</name>
    <name type="common">Tomato leaf mold</name>
    <name type="synonym">Cladosporium fulvum</name>
    <dbReference type="NCBI Taxonomy" id="5499"/>
    <lineage>
        <taxon>Eukaryota</taxon>
        <taxon>Fungi</taxon>
        <taxon>Dikarya</taxon>
        <taxon>Ascomycota</taxon>
        <taxon>Pezizomycotina</taxon>
        <taxon>Dothideomycetes</taxon>
        <taxon>Dothideomycetidae</taxon>
        <taxon>Mycosphaerellales</taxon>
        <taxon>Mycosphaerellaceae</taxon>
        <taxon>Fulvia</taxon>
    </lineage>
</organism>
<dbReference type="EMBL" id="CP090168">
    <property type="protein sequence ID" value="UJO18445.1"/>
    <property type="molecule type" value="Genomic_DNA"/>
</dbReference>